<protein>
    <submittedName>
        <fullName evidence="2">Uncharacterized protein</fullName>
    </submittedName>
</protein>
<accession>A0AAE1K651</accession>
<gene>
    <name evidence="2" type="ORF">Pcinc_030577</name>
</gene>
<feature type="region of interest" description="Disordered" evidence="1">
    <location>
        <begin position="47"/>
        <end position="84"/>
    </location>
</feature>
<dbReference type="AlphaFoldDB" id="A0AAE1K651"/>
<reference evidence="2" key="1">
    <citation type="submission" date="2023-10" db="EMBL/GenBank/DDBJ databases">
        <title>Genome assemblies of two species of porcelain crab, Petrolisthes cinctipes and Petrolisthes manimaculis (Anomura: Porcellanidae).</title>
        <authorList>
            <person name="Angst P."/>
        </authorList>
    </citation>
    <scope>NUCLEOTIDE SEQUENCE</scope>
    <source>
        <strain evidence="2">PB745_01</strain>
        <tissue evidence="2">Gill</tissue>
    </source>
</reference>
<comment type="caution">
    <text evidence="2">The sequence shown here is derived from an EMBL/GenBank/DDBJ whole genome shotgun (WGS) entry which is preliminary data.</text>
</comment>
<keyword evidence="3" id="KW-1185">Reference proteome</keyword>
<dbReference type="EMBL" id="JAWQEG010003968">
    <property type="protein sequence ID" value="KAK3863680.1"/>
    <property type="molecule type" value="Genomic_DNA"/>
</dbReference>
<organism evidence="2 3">
    <name type="scientific">Petrolisthes cinctipes</name>
    <name type="common">Flat porcelain crab</name>
    <dbReference type="NCBI Taxonomy" id="88211"/>
    <lineage>
        <taxon>Eukaryota</taxon>
        <taxon>Metazoa</taxon>
        <taxon>Ecdysozoa</taxon>
        <taxon>Arthropoda</taxon>
        <taxon>Crustacea</taxon>
        <taxon>Multicrustacea</taxon>
        <taxon>Malacostraca</taxon>
        <taxon>Eumalacostraca</taxon>
        <taxon>Eucarida</taxon>
        <taxon>Decapoda</taxon>
        <taxon>Pleocyemata</taxon>
        <taxon>Anomura</taxon>
        <taxon>Galatheoidea</taxon>
        <taxon>Porcellanidae</taxon>
        <taxon>Petrolisthes</taxon>
    </lineage>
</organism>
<evidence type="ECO:0000313" key="2">
    <source>
        <dbReference type="EMBL" id="KAK3863680.1"/>
    </source>
</evidence>
<proteinExistence type="predicted"/>
<feature type="compositionally biased region" description="Low complexity" evidence="1">
    <location>
        <begin position="55"/>
        <end position="66"/>
    </location>
</feature>
<sequence>MGELLNKCLTKGNVHTGYWDEGLAKTTSPQPATLTLPAAIFSSLPSSIPLPPSSSPGASQPGQQHPLQPPYSFPASKIPTYLTPQPPLPKHCTVRYFGHSEAPIPFLTHNKYPSM</sequence>
<evidence type="ECO:0000313" key="3">
    <source>
        <dbReference type="Proteomes" id="UP001286313"/>
    </source>
</evidence>
<dbReference type="Proteomes" id="UP001286313">
    <property type="component" value="Unassembled WGS sequence"/>
</dbReference>
<evidence type="ECO:0000256" key="1">
    <source>
        <dbReference type="SAM" id="MobiDB-lite"/>
    </source>
</evidence>
<name>A0AAE1K651_PETCI</name>